<dbReference type="Proteomes" id="UP000183809">
    <property type="component" value="Unassembled WGS sequence"/>
</dbReference>
<dbReference type="EMBL" id="MNUE01000024">
    <property type="protein sequence ID" value="OJD34313.1"/>
    <property type="molecule type" value="Genomic_DNA"/>
</dbReference>
<feature type="region of interest" description="Disordered" evidence="1">
    <location>
        <begin position="348"/>
        <end position="371"/>
    </location>
</feature>
<reference evidence="2 3" key="1">
    <citation type="submission" date="2016-10" db="EMBL/GenBank/DDBJ databases">
        <title>Proteomics and genomics reveal pathogen-plant mechanisms compatible with a hemibiotrophic lifestyle of Diplodia corticola.</title>
        <authorList>
            <person name="Fernandes I."/>
            <person name="De Jonge R."/>
            <person name="Van De Peer Y."/>
            <person name="Devreese B."/>
            <person name="Alves A."/>
            <person name="Esteves A.C."/>
        </authorList>
    </citation>
    <scope>NUCLEOTIDE SEQUENCE [LARGE SCALE GENOMIC DNA]</scope>
    <source>
        <strain evidence="2 3">CBS 112549</strain>
    </source>
</reference>
<dbReference type="RefSeq" id="XP_020130573.1">
    <property type="nucleotide sequence ID" value="XM_020273159.1"/>
</dbReference>
<dbReference type="AlphaFoldDB" id="A0A1J9R127"/>
<feature type="region of interest" description="Disordered" evidence="1">
    <location>
        <begin position="92"/>
        <end position="128"/>
    </location>
</feature>
<feature type="compositionally biased region" description="Polar residues" evidence="1">
    <location>
        <begin position="203"/>
        <end position="220"/>
    </location>
</feature>
<evidence type="ECO:0000256" key="1">
    <source>
        <dbReference type="SAM" id="MobiDB-lite"/>
    </source>
</evidence>
<accession>A0A1J9R127</accession>
<name>A0A1J9R127_9PEZI</name>
<feature type="region of interest" description="Disordered" evidence="1">
    <location>
        <begin position="52"/>
        <end position="73"/>
    </location>
</feature>
<sequence length="462" mass="50171">MGNNGVRRGDGHSATRAPFLSNMKAIAGGPWMSGALVNHDKDIVVKIGPHALATQPPTQGNDLHEPEHRLTPSDPMLFDMDDAVQELQPVRAREVSTEKNEDETQLLTNLPDTDKGSEEAQTYTEAEPVEDVERLLQELDECSCRAPVTPASEADALLASADECNTDPGNDQQKRIRTLETHKEDSMQCPTSQQEVELGGGSNSLDQAKTRVQTEGQPEFQSFPPKPSKSRPAEPGAQGLFYNNLARVSNRPRSRGSLELIDRPSSLEEGFDDIRRLEIQGFALDRADQSSVAQRTGSKRQTPCRGIGEDLESSSAVLRDSSADRAARLHLSAELPINTYARHRANARSRCVRRSQPTEEPLNSAFPSGRRAASTFRRSCSSTLHAQASDSAPEIRSLGSPFGSRRQITVPAEEGPAAPAQGWIGDADGAVEADDAEAVWKKFVFGEGDSTAIDSAQEERVA</sequence>
<protein>
    <submittedName>
        <fullName evidence="2">Gram-positive signal ysirk family</fullName>
    </submittedName>
</protein>
<proteinExistence type="predicted"/>
<evidence type="ECO:0000313" key="2">
    <source>
        <dbReference type="EMBL" id="OJD34313.1"/>
    </source>
</evidence>
<feature type="region of interest" description="Disordered" evidence="1">
    <location>
        <begin position="181"/>
        <end position="239"/>
    </location>
</feature>
<evidence type="ECO:0000313" key="3">
    <source>
        <dbReference type="Proteomes" id="UP000183809"/>
    </source>
</evidence>
<feature type="compositionally biased region" description="Basic and acidic residues" evidence="1">
    <location>
        <begin position="62"/>
        <end position="71"/>
    </location>
</feature>
<organism evidence="2 3">
    <name type="scientific">Diplodia corticola</name>
    <dbReference type="NCBI Taxonomy" id="236234"/>
    <lineage>
        <taxon>Eukaryota</taxon>
        <taxon>Fungi</taxon>
        <taxon>Dikarya</taxon>
        <taxon>Ascomycota</taxon>
        <taxon>Pezizomycotina</taxon>
        <taxon>Dothideomycetes</taxon>
        <taxon>Dothideomycetes incertae sedis</taxon>
        <taxon>Botryosphaeriales</taxon>
        <taxon>Botryosphaeriaceae</taxon>
        <taxon>Diplodia</taxon>
    </lineage>
</organism>
<dbReference type="GeneID" id="31013419"/>
<gene>
    <name evidence="2" type="ORF">BKCO1_2400060</name>
</gene>
<keyword evidence="3" id="KW-1185">Reference proteome</keyword>
<comment type="caution">
    <text evidence="2">The sequence shown here is derived from an EMBL/GenBank/DDBJ whole genome shotgun (WGS) entry which is preliminary data.</text>
</comment>